<dbReference type="SUPFAM" id="SSF48029">
    <property type="entry name" value="FliG"/>
    <property type="match status" value="1"/>
</dbReference>
<dbReference type="RefSeq" id="WP_037546984.1">
    <property type="nucleotide sequence ID" value="NZ_JNUP01000049.1"/>
</dbReference>
<evidence type="ECO:0000259" key="1">
    <source>
        <dbReference type="Pfam" id="PF01706"/>
    </source>
</evidence>
<dbReference type="Proteomes" id="UP000029692">
    <property type="component" value="Unassembled WGS sequence"/>
</dbReference>
<comment type="caution">
    <text evidence="2">The sequence shown here is derived from an EMBL/GenBank/DDBJ whole genome shotgun (WGS) entry which is preliminary data.</text>
</comment>
<evidence type="ECO:0000313" key="3">
    <source>
        <dbReference type="Proteomes" id="UP000029692"/>
    </source>
</evidence>
<accession>A0A098QZ50</accession>
<feature type="domain" description="Flagellar motor switch protein FliG C-terminal" evidence="1">
    <location>
        <begin position="24"/>
        <end position="99"/>
    </location>
</feature>
<keyword evidence="3" id="KW-1185">Reference proteome</keyword>
<dbReference type="AlphaFoldDB" id="A0A098QZ50"/>
<protein>
    <recommendedName>
        <fullName evidence="1">Flagellar motor switch protein FliG C-terminal domain-containing protein</fullName>
    </recommendedName>
</protein>
<dbReference type="InterPro" id="IPR023087">
    <property type="entry name" value="Flg_Motor_Flig_C"/>
</dbReference>
<organism evidence="2 3">
    <name type="scientific">Spirochaeta lutea</name>
    <dbReference type="NCBI Taxonomy" id="1480694"/>
    <lineage>
        <taxon>Bacteria</taxon>
        <taxon>Pseudomonadati</taxon>
        <taxon>Spirochaetota</taxon>
        <taxon>Spirochaetia</taxon>
        <taxon>Spirochaetales</taxon>
        <taxon>Spirochaetaceae</taxon>
        <taxon>Spirochaeta</taxon>
    </lineage>
</organism>
<evidence type="ECO:0000313" key="2">
    <source>
        <dbReference type="EMBL" id="KGE72713.1"/>
    </source>
</evidence>
<dbReference type="EMBL" id="JNUP01000049">
    <property type="protein sequence ID" value="KGE72713.1"/>
    <property type="molecule type" value="Genomic_DNA"/>
</dbReference>
<dbReference type="Gene3D" id="1.10.220.30">
    <property type="match status" value="1"/>
</dbReference>
<proteinExistence type="predicted"/>
<dbReference type="InterPro" id="IPR011002">
    <property type="entry name" value="FliG_a-hlx"/>
</dbReference>
<dbReference type="Pfam" id="PF01706">
    <property type="entry name" value="FliG_C"/>
    <property type="match status" value="1"/>
</dbReference>
<gene>
    <name evidence="2" type="ORF">DC28_06650</name>
</gene>
<sequence length="122" mass="14069">MPHSDKQSRLLGIPDSQNLDSLLRSADATRLQNVLMATPDREIAALCLVLDEETRDYLYDCISSKKAGRIREELNRLAHVHMSHEIQQRFVINLITRLEGHRGESFRSHFKPRIPPSRGRNI</sequence>
<name>A0A098QZ50_9SPIO</name>
<reference evidence="2 3" key="1">
    <citation type="submission" date="2014-05" db="EMBL/GenBank/DDBJ databases">
        <title>De novo Genome Sequence of Spirocheata sp.</title>
        <authorList>
            <person name="Shivani Y."/>
            <person name="Subhash Y."/>
            <person name="Tushar L."/>
            <person name="Sasikala C."/>
            <person name="Ramana C.V."/>
        </authorList>
    </citation>
    <scope>NUCLEOTIDE SEQUENCE [LARGE SCALE GENOMIC DNA]</scope>
    <source>
        <strain evidence="2 3">JC230</strain>
    </source>
</reference>